<evidence type="ECO:0000256" key="7">
    <source>
        <dbReference type="ARBA" id="ARBA00022840"/>
    </source>
</evidence>
<evidence type="ECO:0000256" key="6">
    <source>
        <dbReference type="ARBA" id="ARBA00022741"/>
    </source>
</evidence>
<dbReference type="InterPro" id="IPR005762">
    <property type="entry name" value="MurD"/>
</dbReference>
<keyword evidence="7" id="KW-0067">ATP-binding</keyword>
<dbReference type="PANTHER" id="PTHR43692:SF1">
    <property type="entry name" value="UDP-N-ACETYLMURAMOYLALANINE--D-GLUTAMATE LIGASE"/>
    <property type="match status" value="1"/>
</dbReference>
<dbReference type="EMBL" id="LIAV01000010">
    <property type="protein sequence ID" value="KRO41288.1"/>
    <property type="molecule type" value="Genomic_DNA"/>
</dbReference>
<evidence type="ECO:0000313" key="11">
    <source>
        <dbReference type="Proteomes" id="UP000050874"/>
    </source>
</evidence>
<keyword evidence="4" id="KW-0436">Ligase</keyword>
<dbReference type="Gene3D" id="3.90.190.20">
    <property type="entry name" value="Mur ligase, C-terminal domain"/>
    <property type="match status" value="1"/>
</dbReference>
<dbReference type="PANTHER" id="PTHR43692">
    <property type="entry name" value="UDP-N-ACETYLMURAMOYLALANINE--D-GLUTAMATE LIGASE"/>
    <property type="match status" value="1"/>
</dbReference>
<organism evidence="10 11">
    <name type="scientific">SAR86 cluster bacterium BACL1 MAG-120920-bin57</name>
    <dbReference type="NCBI Taxonomy" id="1655571"/>
    <lineage>
        <taxon>Bacteria</taxon>
        <taxon>Pseudomonadati</taxon>
        <taxon>Pseudomonadota</taxon>
        <taxon>Gammaproteobacteria</taxon>
        <taxon>SAR86 cluster</taxon>
    </lineage>
</organism>
<sequence>MKSLIFGYGITGQSFARYLSNKLIDFDIYDRSFIDHPNAFSKLPDRKKLDSYQMVYMSPGINLRKLYPGNELHALPYLTDLDIFFKEDTSFKIGITGTNGKSTCCMHLNQLIQGSQILGNFGMPLLDAINSGKEYSIIELSSFQLEKMQQNGLDYGVLLNMRSDHLDHHGTLKSYQNAKKRILQSKKSTSENDPFLLYKEIIGKPYQGDLLRSHLINLPHRLEACTPRNGLQVINDSKSTNTDSLKYALKNLPVSAYHHLIIMGDPAKEQYKNLRITGPSNVFICGKYSESLAEKILHQNKFIFPSLEETLKHIKSLQQKSGILFSPGHPSGEDFQNFEVRGNYFKLLVREIFDD</sequence>
<evidence type="ECO:0000256" key="8">
    <source>
        <dbReference type="ARBA" id="ARBA00023306"/>
    </source>
</evidence>
<dbReference type="GO" id="GO:0008764">
    <property type="term" value="F:UDP-N-acetylmuramoylalanine-D-glutamate ligase activity"/>
    <property type="evidence" value="ECO:0007669"/>
    <property type="project" value="InterPro"/>
</dbReference>
<keyword evidence="8" id="KW-0131">Cell cycle</keyword>
<dbReference type="SUPFAM" id="SSF53623">
    <property type="entry name" value="MurD-like peptide ligases, catalytic domain"/>
    <property type="match status" value="1"/>
</dbReference>
<dbReference type="SUPFAM" id="SSF53244">
    <property type="entry name" value="MurD-like peptide ligases, peptide-binding domain"/>
    <property type="match status" value="1"/>
</dbReference>
<dbReference type="PROSITE" id="PS01011">
    <property type="entry name" value="FOLYLPOLYGLU_SYNT_1"/>
    <property type="match status" value="1"/>
</dbReference>
<evidence type="ECO:0000256" key="2">
    <source>
        <dbReference type="ARBA" id="ARBA00004752"/>
    </source>
</evidence>
<comment type="pathway">
    <text evidence="2">Cell wall biogenesis; peptidoglycan biosynthesis.</text>
</comment>
<evidence type="ECO:0000256" key="3">
    <source>
        <dbReference type="ARBA" id="ARBA00022490"/>
    </source>
</evidence>
<feature type="domain" description="Mur ligase central" evidence="9">
    <location>
        <begin position="95"/>
        <end position="188"/>
    </location>
</feature>
<dbReference type="InterPro" id="IPR018109">
    <property type="entry name" value="Folylpolyglutamate_synth_CS"/>
</dbReference>
<comment type="caution">
    <text evidence="10">The sequence shown here is derived from an EMBL/GenBank/DDBJ whole genome shotgun (WGS) entry which is preliminary data.</text>
</comment>
<evidence type="ECO:0000259" key="9">
    <source>
        <dbReference type="Pfam" id="PF08245"/>
    </source>
</evidence>
<dbReference type="InterPro" id="IPR036565">
    <property type="entry name" value="Mur-like_cat_sf"/>
</dbReference>
<dbReference type="Gene3D" id="3.40.1190.10">
    <property type="entry name" value="Mur-like, catalytic domain"/>
    <property type="match status" value="1"/>
</dbReference>
<proteinExistence type="predicted"/>
<accession>A0A0R2PT50</accession>
<dbReference type="InterPro" id="IPR036615">
    <property type="entry name" value="Mur_ligase_C_dom_sf"/>
</dbReference>
<evidence type="ECO:0000313" key="10">
    <source>
        <dbReference type="EMBL" id="KRO41288.1"/>
    </source>
</evidence>
<dbReference type="Pfam" id="PF08245">
    <property type="entry name" value="Mur_ligase_M"/>
    <property type="match status" value="1"/>
</dbReference>
<dbReference type="AlphaFoldDB" id="A0A0R2PT50"/>
<dbReference type="GO" id="GO:0005524">
    <property type="term" value="F:ATP binding"/>
    <property type="evidence" value="ECO:0007669"/>
    <property type="project" value="UniProtKB-KW"/>
</dbReference>
<dbReference type="GO" id="GO:0051301">
    <property type="term" value="P:cell division"/>
    <property type="evidence" value="ECO:0007669"/>
    <property type="project" value="UniProtKB-KW"/>
</dbReference>
<evidence type="ECO:0000256" key="5">
    <source>
        <dbReference type="ARBA" id="ARBA00022618"/>
    </source>
</evidence>
<dbReference type="InterPro" id="IPR013221">
    <property type="entry name" value="Mur_ligase_cen"/>
</dbReference>
<reference evidence="11" key="1">
    <citation type="submission" date="2015-10" db="EMBL/GenBank/DDBJ databases">
        <title>Metagenome-Assembled Genomes uncover a global brackish microbiome.</title>
        <authorList>
            <person name="Hugerth L.W."/>
            <person name="Larsson J."/>
            <person name="Alneberg J."/>
            <person name="Lindh M.V."/>
            <person name="Legrand C."/>
            <person name="Pinhassi J."/>
            <person name="Andersson A."/>
        </authorList>
    </citation>
    <scope>NUCLEOTIDE SEQUENCE [LARGE SCALE GENOMIC DNA]</scope>
</reference>
<gene>
    <name evidence="10" type="ORF">ABR63_04185</name>
</gene>
<name>A0A0R2PT50_9GAMM</name>
<dbReference type="GO" id="GO:0004326">
    <property type="term" value="F:tetrahydrofolylpolyglutamate synthase activity"/>
    <property type="evidence" value="ECO:0007669"/>
    <property type="project" value="InterPro"/>
</dbReference>
<keyword evidence="6" id="KW-0547">Nucleotide-binding</keyword>
<evidence type="ECO:0000256" key="4">
    <source>
        <dbReference type="ARBA" id="ARBA00022598"/>
    </source>
</evidence>
<evidence type="ECO:0000256" key="1">
    <source>
        <dbReference type="ARBA" id="ARBA00004496"/>
    </source>
</evidence>
<dbReference type="Proteomes" id="UP000050874">
    <property type="component" value="Unassembled WGS sequence"/>
</dbReference>
<dbReference type="GO" id="GO:0005737">
    <property type="term" value="C:cytoplasm"/>
    <property type="evidence" value="ECO:0007669"/>
    <property type="project" value="UniProtKB-SubCell"/>
</dbReference>
<keyword evidence="3" id="KW-0963">Cytoplasm</keyword>
<comment type="subcellular location">
    <subcellularLocation>
        <location evidence="1">Cytoplasm</location>
    </subcellularLocation>
</comment>
<dbReference type="GO" id="GO:0008360">
    <property type="term" value="P:regulation of cell shape"/>
    <property type="evidence" value="ECO:0007669"/>
    <property type="project" value="InterPro"/>
</dbReference>
<protein>
    <recommendedName>
        <fullName evidence="9">Mur ligase central domain-containing protein</fullName>
    </recommendedName>
</protein>
<keyword evidence="5" id="KW-0132">Cell division</keyword>